<sequence>MKERTLGTKLLLALVTLGVLAYFIMQAVRYFGDPLTTTVAYQYEVELSTALSGYVVRDELVLPDDTNGLLQQQRSEGERVSDGGTVALVYADQASLDLQEQIRSLQTQIEQLQYAEEAALGAEVTLRLDTQILQSIRDYRRALAADRLDTAEDVGTELRSLVMKRDYSHADTADVSAQLADLQSQLSSLRAQAGSSVRRITAPDAGLYSAVVDGYETVLTPEILESVTPSQLDGLEPDESGLPNHVGKLVLGDTWYYAATLSEDEAQTLEESRNLKLRFAKGVGRDLDVELTYVSEAENGQVAVVFQGDTYLSELTLLRQQSAEVIRRTITGIRVPEEAVRVRERTVTDEDGTESVVSETGIYCIVGMEARFKPVDVLYSGDGFALVRSTLEDAEEVTSTQEQIRLRAGDEVIITAYDLYDGKAVRS</sequence>
<comment type="caution">
    <text evidence="1">The sequence shown here is derived from an EMBL/GenBank/DDBJ whole genome shotgun (WGS) entry which is preliminary data.</text>
</comment>
<dbReference type="AlphaFoldDB" id="A0A9D2LKI0"/>
<organism evidence="1 2">
    <name type="scientific">Candidatus Oscillibacter excrementigallinarum</name>
    <dbReference type="NCBI Taxonomy" id="2838716"/>
    <lineage>
        <taxon>Bacteria</taxon>
        <taxon>Bacillati</taxon>
        <taxon>Bacillota</taxon>
        <taxon>Clostridia</taxon>
        <taxon>Eubacteriales</taxon>
        <taxon>Oscillospiraceae</taxon>
        <taxon>Oscillibacter</taxon>
    </lineage>
</organism>
<protein>
    <submittedName>
        <fullName evidence="1">Uncharacterized protein</fullName>
    </submittedName>
</protein>
<reference evidence="1" key="2">
    <citation type="submission" date="2021-04" db="EMBL/GenBank/DDBJ databases">
        <authorList>
            <person name="Gilroy R."/>
        </authorList>
    </citation>
    <scope>NUCLEOTIDE SEQUENCE</scope>
    <source>
        <strain evidence="1">ChiBcec18-1249</strain>
    </source>
</reference>
<gene>
    <name evidence="1" type="ORF">H9787_10945</name>
</gene>
<name>A0A9D2LKI0_9FIRM</name>
<proteinExistence type="predicted"/>
<reference evidence="1" key="1">
    <citation type="journal article" date="2021" name="PeerJ">
        <title>Extensive microbial diversity within the chicken gut microbiome revealed by metagenomics and culture.</title>
        <authorList>
            <person name="Gilroy R."/>
            <person name="Ravi A."/>
            <person name="Getino M."/>
            <person name="Pursley I."/>
            <person name="Horton D.L."/>
            <person name="Alikhan N.F."/>
            <person name="Baker D."/>
            <person name="Gharbi K."/>
            <person name="Hall N."/>
            <person name="Watson M."/>
            <person name="Adriaenssens E.M."/>
            <person name="Foster-Nyarko E."/>
            <person name="Jarju S."/>
            <person name="Secka A."/>
            <person name="Antonio M."/>
            <person name="Oren A."/>
            <person name="Chaudhuri R.R."/>
            <person name="La Ragione R."/>
            <person name="Hildebrand F."/>
            <person name="Pallen M.J."/>
        </authorList>
    </citation>
    <scope>NUCLEOTIDE SEQUENCE</scope>
    <source>
        <strain evidence="1">ChiBcec18-1249</strain>
    </source>
</reference>
<dbReference type="Proteomes" id="UP000823824">
    <property type="component" value="Unassembled WGS sequence"/>
</dbReference>
<dbReference type="EMBL" id="DWZJ01000100">
    <property type="protein sequence ID" value="HJB14208.1"/>
    <property type="molecule type" value="Genomic_DNA"/>
</dbReference>
<accession>A0A9D2LKI0</accession>
<evidence type="ECO:0000313" key="2">
    <source>
        <dbReference type="Proteomes" id="UP000823824"/>
    </source>
</evidence>
<evidence type="ECO:0000313" key="1">
    <source>
        <dbReference type="EMBL" id="HJB14208.1"/>
    </source>
</evidence>